<evidence type="ECO:0000313" key="3">
    <source>
        <dbReference type="Proteomes" id="UP000612362"/>
    </source>
</evidence>
<comment type="caution">
    <text evidence="2">The sequence shown here is derived from an EMBL/GenBank/DDBJ whole genome shotgun (WGS) entry which is preliminary data.</text>
</comment>
<dbReference type="Proteomes" id="UP000612362">
    <property type="component" value="Unassembled WGS sequence"/>
</dbReference>
<reference evidence="2" key="1">
    <citation type="submission" date="2020-10" db="EMBL/GenBank/DDBJ databases">
        <title>Taxonomic study of unclassified bacteria belonging to the class Ktedonobacteria.</title>
        <authorList>
            <person name="Yabe S."/>
            <person name="Wang C.M."/>
            <person name="Zheng Y."/>
            <person name="Sakai Y."/>
            <person name="Cavaletti L."/>
            <person name="Monciardini P."/>
            <person name="Donadio S."/>
        </authorList>
    </citation>
    <scope>NUCLEOTIDE SEQUENCE</scope>
    <source>
        <strain evidence="2">SOSP1-1</strain>
    </source>
</reference>
<evidence type="ECO:0000313" key="2">
    <source>
        <dbReference type="EMBL" id="GHO42046.1"/>
    </source>
</evidence>
<sequence>MLPQNRKDYMTIHAAAFYVLPPAFDVVNFYQGRFVSLRIRRRHP</sequence>
<organism evidence="2 3">
    <name type="scientific">Ktedonospora formicarum</name>
    <dbReference type="NCBI Taxonomy" id="2778364"/>
    <lineage>
        <taxon>Bacteria</taxon>
        <taxon>Bacillati</taxon>
        <taxon>Chloroflexota</taxon>
        <taxon>Ktedonobacteria</taxon>
        <taxon>Ktedonobacterales</taxon>
        <taxon>Ktedonobacteraceae</taxon>
        <taxon>Ktedonospora</taxon>
    </lineage>
</organism>
<keyword evidence="1" id="KW-1133">Transmembrane helix</keyword>
<protein>
    <submittedName>
        <fullName evidence="2">Uncharacterized protein</fullName>
    </submittedName>
</protein>
<keyword evidence="1" id="KW-0472">Membrane</keyword>
<accession>A0A8J3HU66</accession>
<gene>
    <name evidence="2" type="ORF">KSX_02090</name>
</gene>
<dbReference type="RefSeq" id="WP_268886607.1">
    <property type="nucleotide sequence ID" value="NZ_BNJF01000001.1"/>
</dbReference>
<feature type="transmembrane region" description="Helical" evidence="1">
    <location>
        <begin position="12"/>
        <end position="30"/>
    </location>
</feature>
<dbReference type="AlphaFoldDB" id="A0A8J3HU66"/>
<evidence type="ECO:0000256" key="1">
    <source>
        <dbReference type="SAM" id="Phobius"/>
    </source>
</evidence>
<name>A0A8J3HU66_9CHLR</name>
<dbReference type="EMBL" id="BNJF01000001">
    <property type="protein sequence ID" value="GHO42046.1"/>
    <property type="molecule type" value="Genomic_DNA"/>
</dbReference>
<proteinExistence type="predicted"/>
<keyword evidence="1" id="KW-0812">Transmembrane</keyword>
<keyword evidence="3" id="KW-1185">Reference proteome</keyword>